<dbReference type="AlphaFoldDB" id="A0AAJ0DCE1"/>
<feature type="compositionally biased region" description="Basic and acidic residues" evidence="1">
    <location>
        <begin position="241"/>
        <end position="254"/>
    </location>
</feature>
<sequence>MKTAPLAECLAQRERRFANAFGQLEVNYFTTGKSFFALPSPTLDPILDSWLDYGASDTPLAIAFKHEWETDVGSDICESLMSIRQLWAEVKHALQHSDLPSAETKLSTIEAKVEEHKSQVAYAADLISDLYAAAHSVHRDLQTHPLANDLRNMQSQAADEFEMWVSWLPWNYQAVGEGPEDTMARLAFEAINTNETDIIFPPADLGEETLSPPTEAEQGSGHFLDAYLSDGGADLAIRLKEAGGESREGGDDPAGRLLQVVEES</sequence>
<dbReference type="EMBL" id="JAWDJX010000062">
    <property type="protein sequence ID" value="KAK3047399.1"/>
    <property type="molecule type" value="Genomic_DNA"/>
</dbReference>
<evidence type="ECO:0000313" key="2">
    <source>
        <dbReference type="EMBL" id="KAK3047399.1"/>
    </source>
</evidence>
<evidence type="ECO:0000256" key="1">
    <source>
        <dbReference type="SAM" id="MobiDB-lite"/>
    </source>
</evidence>
<evidence type="ECO:0000313" key="3">
    <source>
        <dbReference type="Proteomes" id="UP001271007"/>
    </source>
</evidence>
<comment type="caution">
    <text evidence="2">The sequence shown here is derived from an EMBL/GenBank/DDBJ whole genome shotgun (WGS) entry which is preliminary data.</text>
</comment>
<reference evidence="2" key="1">
    <citation type="submission" date="2023-04" db="EMBL/GenBank/DDBJ databases">
        <title>Black Yeasts Isolated from many extreme environments.</title>
        <authorList>
            <person name="Coleine C."/>
            <person name="Stajich J.E."/>
            <person name="Selbmann L."/>
        </authorList>
    </citation>
    <scope>NUCLEOTIDE SEQUENCE</scope>
    <source>
        <strain evidence="2">CCFEE 5312</strain>
    </source>
</reference>
<name>A0AAJ0DCE1_9PEZI</name>
<protein>
    <submittedName>
        <fullName evidence="2">Uncharacterized protein</fullName>
    </submittedName>
</protein>
<gene>
    <name evidence="2" type="ORF">LTR09_011145</name>
</gene>
<accession>A0AAJ0DCE1</accession>
<keyword evidence="3" id="KW-1185">Reference proteome</keyword>
<feature type="region of interest" description="Disordered" evidence="1">
    <location>
        <begin position="241"/>
        <end position="264"/>
    </location>
</feature>
<organism evidence="2 3">
    <name type="scientific">Extremus antarcticus</name>
    <dbReference type="NCBI Taxonomy" id="702011"/>
    <lineage>
        <taxon>Eukaryota</taxon>
        <taxon>Fungi</taxon>
        <taxon>Dikarya</taxon>
        <taxon>Ascomycota</taxon>
        <taxon>Pezizomycotina</taxon>
        <taxon>Dothideomycetes</taxon>
        <taxon>Dothideomycetidae</taxon>
        <taxon>Mycosphaerellales</taxon>
        <taxon>Extremaceae</taxon>
        <taxon>Extremus</taxon>
    </lineage>
</organism>
<dbReference type="Proteomes" id="UP001271007">
    <property type="component" value="Unassembled WGS sequence"/>
</dbReference>
<proteinExistence type="predicted"/>